<evidence type="ECO:0000313" key="8">
    <source>
        <dbReference type="EMBL" id="MBM7124272.1"/>
    </source>
</evidence>
<evidence type="ECO:0000256" key="5">
    <source>
        <dbReference type="ARBA" id="ARBA00025472"/>
    </source>
</evidence>
<reference evidence="8" key="1">
    <citation type="submission" date="2020-10" db="EMBL/GenBank/DDBJ databases">
        <title>Phylogeny of dyella-like bacteria.</title>
        <authorList>
            <person name="Fu J."/>
        </authorList>
    </citation>
    <scope>NUCLEOTIDE SEQUENCE</scope>
    <source>
        <strain evidence="8">DHOC52</strain>
    </source>
</reference>
<dbReference type="SUPFAM" id="SSF109709">
    <property type="entry name" value="KorB DNA-binding domain-like"/>
    <property type="match status" value="1"/>
</dbReference>
<dbReference type="Pfam" id="PF17762">
    <property type="entry name" value="HTH_ParB"/>
    <property type="match status" value="1"/>
</dbReference>
<comment type="caution">
    <text evidence="8">The sequence shown here is derived from an EMBL/GenBank/DDBJ whole genome shotgun (WGS) entry which is preliminary data.</text>
</comment>
<protein>
    <recommendedName>
        <fullName evidence="2">Probable chromosome-partitioning protein ParB</fullName>
    </recommendedName>
</protein>
<dbReference type="InterPro" id="IPR036086">
    <property type="entry name" value="ParB/Sulfiredoxin_sf"/>
</dbReference>
<dbReference type="CDD" id="cd16393">
    <property type="entry name" value="SPO0J_N"/>
    <property type="match status" value="1"/>
</dbReference>
<dbReference type="InterPro" id="IPR003115">
    <property type="entry name" value="ParB_N"/>
</dbReference>
<keyword evidence="9" id="KW-1185">Reference proteome</keyword>
<evidence type="ECO:0000313" key="9">
    <source>
        <dbReference type="Proteomes" id="UP001430149"/>
    </source>
</evidence>
<dbReference type="InterPro" id="IPR004437">
    <property type="entry name" value="ParB/RepB/Spo0J"/>
</dbReference>
<dbReference type="Pfam" id="PF23552">
    <property type="entry name" value="ParB_C"/>
    <property type="match status" value="1"/>
</dbReference>
<proteinExistence type="inferred from homology"/>
<evidence type="ECO:0000259" key="7">
    <source>
        <dbReference type="SMART" id="SM00470"/>
    </source>
</evidence>
<dbReference type="InterPro" id="IPR050336">
    <property type="entry name" value="Chromosome_partition/occlusion"/>
</dbReference>
<evidence type="ECO:0000256" key="2">
    <source>
        <dbReference type="ARBA" id="ARBA00022372"/>
    </source>
</evidence>
<keyword evidence="3" id="KW-0159">Chromosome partition</keyword>
<dbReference type="NCBIfam" id="TIGR00180">
    <property type="entry name" value="parB_part"/>
    <property type="match status" value="1"/>
</dbReference>
<dbReference type="Gene3D" id="3.90.1530.30">
    <property type="match status" value="1"/>
</dbReference>
<feature type="domain" description="ParB-like N-terminal" evidence="7">
    <location>
        <begin position="35"/>
        <end position="125"/>
    </location>
</feature>
<dbReference type="RefSeq" id="WP_204679491.1">
    <property type="nucleotide sequence ID" value="NZ_BSNR01000008.1"/>
</dbReference>
<dbReference type="Gene3D" id="1.10.10.2830">
    <property type="match status" value="1"/>
</dbReference>
<dbReference type="SMART" id="SM00470">
    <property type="entry name" value="ParB"/>
    <property type="match status" value="1"/>
</dbReference>
<gene>
    <name evidence="8" type="ORF">ISP19_02670</name>
</gene>
<feature type="region of interest" description="Disordered" evidence="6">
    <location>
        <begin position="221"/>
        <end position="243"/>
    </location>
</feature>
<comment type="similarity">
    <text evidence="1">Belongs to the ParB family.</text>
</comment>
<evidence type="ECO:0000256" key="4">
    <source>
        <dbReference type="ARBA" id="ARBA00023125"/>
    </source>
</evidence>
<dbReference type="InterPro" id="IPR057240">
    <property type="entry name" value="ParB_dimer_C"/>
</dbReference>
<dbReference type="PANTHER" id="PTHR33375:SF1">
    <property type="entry name" value="CHROMOSOME-PARTITIONING PROTEIN PARB-RELATED"/>
    <property type="match status" value="1"/>
</dbReference>
<evidence type="ECO:0000256" key="1">
    <source>
        <dbReference type="ARBA" id="ARBA00006295"/>
    </source>
</evidence>
<dbReference type="PANTHER" id="PTHR33375">
    <property type="entry name" value="CHROMOSOME-PARTITIONING PROTEIN PARB-RELATED"/>
    <property type="match status" value="1"/>
</dbReference>
<dbReference type="InterPro" id="IPR041468">
    <property type="entry name" value="HTH_ParB/Spo0J"/>
</dbReference>
<dbReference type="SUPFAM" id="SSF110849">
    <property type="entry name" value="ParB/Sulfiredoxin"/>
    <property type="match status" value="1"/>
</dbReference>
<dbReference type="EMBL" id="JADIKE010000025">
    <property type="protein sequence ID" value="MBM7124272.1"/>
    <property type="molecule type" value="Genomic_DNA"/>
</dbReference>
<dbReference type="Proteomes" id="UP001430149">
    <property type="component" value="Unassembled WGS sequence"/>
</dbReference>
<comment type="function">
    <text evidence="5">Involved in chromosome partition. Localize to both poles of the predivisional cell following completion of DNA replication. Binds to the DNA origin of replication.</text>
</comment>
<organism evidence="8 9">
    <name type="scientific">Dyella flava</name>
    <dbReference type="NCBI Taxonomy" id="1920170"/>
    <lineage>
        <taxon>Bacteria</taxon>
        <taxon>Pseudomonadati</taxon>
        <taxon>Pseudomonadota</taxon>
        <taxon>Gammaproteobacteria</taxon>
        <taxon>Lysobacterales</taxon>
        <taxon>Rhodanobacteraceae</taxon>
        <taxon>Dyella</taxon>
    </lineage>
</organism>
<accession>A0ABS2K0L1</accession>
<dbReference type="Pfam" id="PF02195">
    <property type="entry name" value="ParB_N"/>
    <property type="match status" value="1"/>
</dbReference>
<evidence type="ECO:0000256" key="3">
    <source>
        <dbReference type="ARBA" id="ARBA00022829"/>
    </source>
</evidence>
<sequence length="289" mass="31705">MSAAKKRGLGRGLDALLGGGDTNTPSVIEQEGELRALPIQYIQPGKYQPRRHWNDEALDELAASIKAQGLIQPVVVRAIGKNSYELIAGERRWRAAQRAQLSEIPALVKDVPEVAVPAMALIENIQRQDLTPLEEADAIKRLIDDFDLTHQQAADAVGRSRAAVSNMLRLIDLPASIKRLLDDGKLEMGHARCLLTLPERDAEALALEAARNNWSVRELEDAARKAQTAPKGKAKSAPARDPNIDALERELAERFATKVEVAHGRGGRGKVVIHYHSNDELEGILGKMR</sequence>
<evidence type="ECO:0000256" key="6">
    <source>
        <dbReference type="SAM" id="MobiDB-lite"/>
    </source>
</evidence>
<name>A0ABS2K0L1_9GAMM</name>
<keyword evidence="4" id="KW-0238">DNA-binding</keyword>